<sequence>MTEPSGRSWSWSDASQDLLQLILRFLTPLNHLRFGSVCRSWRIAQRECLHPPAQDLPFHIVSRDRDDTPRESIELYSFSEKKIYKKPLQRSFTDAYSVPYSRHTPSHIPEQESIGYNDYLFFSTPAHPDGLLLLKEIFSNKFLSCRLNPRSDHQYYEWQEPFIVSGWDQESCRVMSSIIFFQGKLYALNEDCGLSVVDTLFPHDFTVLKMKLERTDLAHSAPPVEWDHHAVLVESCGEMLLVFESWGALEPHCRCFSSQLN</sequence>
<reference evidence="1 2" key="1">
    <citation type="journal article" date="2022" name="Hortic Res">
        <title>A haplotype resolved chromosomal level avocado genome allows analysis of novel avocado genes.</title>
        <authorList>
            <person name="Nath O."/>
            <person name="Fletcher S.J."/>
            <person name="Hayward A."/>
            <person name="Shaw L.M."/>
            <person name="Masouleh A.K."/>
            <person name="Furtado A."/>
            <person name="Henry R.J."/>
            <person name="Mitter N."/>
        </authorList>
    </citation>
    <scope>NUCLEOTIDE SEQUENCE [LARGE SCALE GENOMIC DNA]</scope>
    <source>
        <strain evidence="2">cv. Hass</strain>
    </source>
</reference>
<comment type="caution">
    <text evidence="1">The sequence shown here is derived from an EMBL/GenBank/DDBJ whole genome shotgun (WGS) entry which is preliminary data.</text>
</comment>
<accession>A0ACC2MN32</accession>
<gene>
    <name evidence="1" type="ORF">MRB53_000165</name>
</gene>
<proteinExistence type="predicted"/>
<evidence type="ECO:0000313" key="1">
    <source>
        <dbReference type="EMBL" id="KAJ8647142.1"/>
    </source>
</evidence>
<name>A0ACC2MN32_PERAE</name>
<dbReference type="Proteomes" id="UP001234297">
    <property type="component" value="Chromosome 1"/>
</dbReference>
<protein>
    <submittedName>
        <fullName evidence="1">Uncharacterized protein</fullName>
    </submittedName>
</protein>
<dbReference type="EMBL" id="CM056809">
    <property type="protein sequence ID" value="KAJ8647142.1"/>
    <property type="molecule type" value="Genomic_DNA"/>
</dbReference>
<organism evidence="1 2">
    <name type="scientific">Persea americana</name>
    <name type="common">Avocado</name>
    <dbReference type="NCBI Taxonomy" id="3435"/>
    <lineage>
        <taxon>Eukaryota</taxon>
        <taxon>Viridiplantae</taxon>
        <taxon>Streptophyta</taxon>
        <taxon>Embryophyta</taxon>
        <taxon>Tracheophyta</taxon>
        <taxon>Spermatophyta</taxon>
        <taxon>Magnoliopsida</taxon>
        <taxon>Magnoliidae</taxon>
        <taxon>Laurales</taxon>
        <taxon>Lauraceae</taxon>
        <taxon>Persea</taxon>
    </lineage>
</organism>
<keyword evidence="2" id="KW-1185">Reference proteome</keyword>
<evidence type="ECO:0000313" key="2">
    <source>
        <dbReference type="Proteomes" id="UP001234297"/>
    </source>
</evidence>